<evidence type="ECO:0000313" key="2">
    <source>
        <dbReference type="Proteomes" id="UP000316429"/>
    </source>
</evidence>
<organism evidence="1 2">
    <name type="scientific">Rhizobium glycinendophyticum</name>
    <dbReference type="NCBI Taxonomy" id="2589807"/>
    <lineage>
        <taxon>Bacteria</taxon>
        <taxon>Pseudomonadati</taxon>
        <taxon>Pseudomonadota</taxon>
        <taxon>Alphaproteobacteria</taxon>
        <taxon>Hyphomicrobiales</taxon>
        <taxon>Rhizobiaceae</taxon>
        <taxon>Rhizobium/Agrobacterium group</taxon>
        <taxon>Rhizobium</taxon>
    </lineage>
</organism>
<protein>
    <submittedName>
        <fullName evidence="1">Uncharacterized protein</fullName>
    </submittedName>
</protein>
<keyword evidence="2" id="KW-1185">Reference proteome</keyword>
<dbReference type="RefSeq" id="WP_140826851.1">
    <property type="nucleotide sequence ID" value="NZ_VFYP01000001.1"/>
</dbReference>
<accession>A0A504U656</accession>
<proteinExistence type="predicted"/>
<comment type="caution">
    <text evidence="1">The sequence shown here is derived from an EMBL/GenBank/DDBJ whole genome shotgun (WGS) entry which is preliminary data.</text>
</comment>
<dbReference type="EMBL" id="VFYP01000001">
    <property type="protein sequence ID" value="TPP10508.1"/>
    <property type="molecule type" value="Genomic_DNA"/>
</dbReference>
<gene>
    <name evidence="1" type="ORF">FJQ55_06580</name>
</gene>
<reference evidence="1 2" key="1">
    <citation type="submission" date="2019-06" db="EMBL/GenBank/DDBJ databases">
        <title>Rhizobium sp. CL12 isolated from roots of soybean.</title>
        <authorList>
            <person name="Wang C."/>
        </authorList>
    </citation>
    <scope>NUCLEOTIDE SEQUENCE [LARGE SCALE GENOMIC DNA]</scope>
    <source>
        <strain evidence="1 2">CL12</strain>
    </source>
</reference>
<dbReference type="Proteomes" id="UP000316429">
    <property type="component" value="Unassembled WGS sequence"/>
</dbReference>
<evidence type="ECO:0000313" key="1">
    <source>
        <dbReference type="EMBL" id="TPP10508.1"/>
    </source>
</evidence>
<name>A0A504U656_9HYPH</name>
<dbReference type="AlphaFoldDB" id="A0A504U656"/>
<dbReference type="OrthoDB" id="7057670at2"/>
<sequence>MNVNELEKLARWYNQHFGNFYTLYQNLISPIQNNSNQSSKLPLENELNSLISYLSKMDFDHLSLQQIRILDELGVGKYLGIAGAQFVEDTVRTSDYDPSTAYERLSLASSNLVETNSDFRNYIQSIERLNLASKIETADVDHVTIRVGFQKDAEINNLADWKDSAKDWYDIIRGIALAADEAPESTKVVGASTGSIILILAGTLSVTTLLALISGRLAGVARHVIGIANEIEDLRHKKFLNQVIEKELKNQQDAAKKAALDDILAIVAERLPNLDGEKQAALTASVKKLLVFNEKGGSLDFVAPDIDDEDAQETTEASQEAQGLAQIDLSAARRAIHEYQQVREQLKLLTSAYSTNSGAEV</sequence>